<gene>
    <name evidence="1" type="ORF">Apa02nite_013210</name>
</gene>
<evidence type="ECO:0000313" key="1">
    <source>
        <dbReference type="EMBL" id="GIE65213.1"/>
    </source>
</evidence>
<comment type="caution">
    <text evidence="1">The sequence shown here is derived from an EMBL/GenBank/DDBJ whole genome shotgun (WGS) entry which is preliminary data.</text>
</comment>
<accession>A0ABQ4B3I3</accession>
<dbReference type="RefSeq" id="WP_203824264.1">
    <property type="nucleotide sequence ID" value="NZ_BAAATY010000008.1"/>
</dbReference>
<keyword evidence="2" id="KW-1185">Reference proteome</keyword>
<name>A0ABQ4B3I3_9ACTN</name>
<dbReference type="InterPro" id="IPR009241">
    <property type="entry name" value="HigB-like"/>
</dbReference>
<dbReference type="Proteomes" id="UP000624709">
    <property type="component" value="Unassembled WGS sequence"/>
</dbReference>
<protein>
    <recommendedName>
        <fullName evidence="3">Addiction module toxin RelE</fullName>
    </recommendedName>
</protein>
<organism evidence="1 2">
    <name type="scientific">Actinoplanes palleronii</name>
    <dbReference type="NCBI Taxonomy" id="113570"/>
    <lineage>
        <taxon>Bacteria</taxon>
        <taxon>Bacillati</taxon>
        <taxon>Actinomycetota</taxon>
        <taxon>Actinomycetes</taxon>
        <taxon>Micromonosporales</taxon>
        <taxon>Micromonosporaceae</taxon>
        <taxon>Actinoplanes</taxon>
    </lineage>
</organism>
<reference evidence="1 2" key="1">
    <citation type="submission" date="2021-01" db="EMBL/GenBank/DDBJ databases">
        <title>Whole genome shotgun sequence of Actinoplanes palleronii NBRC 14916.</title>
        <authorList>
            <person name="Komaki H."/>
            <person name="Tamura T."/>
        </authorList>
    </citation>
    <scope>NUCLEOTIDE SEQUENCE [LARGE SCALE GENOMIC DNA]</scope>
    <source>
        <strain evidence="1 2">NBRC 14916</strain>
    </source>
</reference>
<dbReference type="EMBL" id="BOMS01000017">
    <property type="protein sequence ID" value="GIE65213.1"/>
    <property type="molecule type" value="Genomic_DNA"/>
</dbReference>
<dbReference type="Pfam" id="PF05973">
    <property type="entry name" value="Gp49"/>
    <property type="match status" value="1"/>
</dbReference>
<evidence type="ECO:0008006" key="3">
    <source>
        <dbReference type="Google" id="ProtNLM"/>
    </source>
</evidence>
<evidence type="ECO:0000313" key="2">
    <source>
        <dbReference type="Proteomes" id="UP000624709"/>
    </source>
</evidence>
<proteinExistence type="predicted"/>
<sequence length="123" mass="14202">MDEWEIIATDEFRSWSETLDEVSLQHLVQAIDRLAEVGPRLGRPLVDRIEDSELHNMKELRPGSTGRSAIRVLFVFDPWRSAIMLIGGDKSGNWDGWYRQAIPAAEQVYAEYLEDRKNEESPQ</sequence>